<keyword evidence="4" id="KW-1185">Reference proteome</keyword>
<accession>A0AAV7W8Z5</accession>
<evidence type="ECO:0000313" key="3">
    <source>
        <dbReference type="EMBL" id="KAJ1209451.1"/>
    </source>
</evidence>
<feature type="chain" id="PRO_5043440224" description="Secreted protein" evidence="2">
    <location>
        <begin position="23"/>
        <end position="85"/>
    </location>
</feature>
<dbReference type="Proteomes" id="UP001066276">
    <property type="component" value="Chromosome 1_2"/>
</dbReference>
<feature type="signal peptide" evidence="2">
    <location>
        <begin position="1"/>
        <end position="22"/>
    </location>
</feature>
<organism evidence="3 4">
    <name type="scientific">Pleurodeles waltl</name>
    <name type="common">Iberian ribbed newt</name>
    <dbReference type="NCBI Taxonomy" id="8319"/>
    <lineage>
        <taxon>Eukaryota</taxon>
        <taxon>Metazoa</taxon>
        <taxon>Chordata</taxon>
        <taxon>Craniata</taxon>
        <taxon>Vertebrata</taxon>
        <taxon>Euteleostomi</taxon>
        <taxon>Amphibia</taxon>
        <taxon>Batrachia</taxon>
        <taxon>Caudata</taxon>
        <taxon>Salamandroidea</taxon>
        <taxon>Salamandridae</taxon>
        <taxon>Pleurodelinae</taxon>
        <taxon>Pleurodeles</taxon>
    </lineage>
</organism>
<evidence type="ECO:0000256" key="1">
    <source>
        <dbReference type="SAM" id="MobiDB-lite"/>
    </source>
</evidence>
<comment type="caution">
    <text evidence="3">The sequence shown here is derived from an EMBL/GenBank/DDBJ whole genome shotgun (WGS) entry which is preliminary data.</text>
</comment>
<evidence type="ECO:0008006" key="5">
    <source>
        <dbReference type="Google" id="ProtNLM"/>
    </source>
</evidence>
<reference evidence="3" key="1">
    <citation type="journal article" date="2022" name="bioRxiv">
        <title>Sequencing and chromosome-scale assembly of the giantPleurodeles waltlgenome.</title>
        <authorList>
            <person name="Brown T."/>
            <person name="Elewa A."/>
            <person name="Iarovenko S."/>
            <person name="Subramanian E."/>
            <person name="Araus A.J."/>
            <person name="Petzold A."/>
            <person name="Susuki M."/>
            <person name="Suzuki K.-i.T."/>
            <person name="Hayashi T."/>
            <person name="Toyoda A."/>
            <person name="Oliveira C."/>
            <person name="Osipova E."/>
            <person name="Leigh N.D."/>
            <person name="Simon A."/>
            <person name="Yun M.H."/>
        </authorList>
    </citation>
    <scope>NUCLEOTIDE SEQUENCE</scope>
    <source>
        <strain evidence="3">20211129_DDA</strain>
        <tissue evidence="3">Liver</tissue>
    </source>
</reference>
<dbReference type="AlphaFoldDB" id="A0AAV7W8Z5"/>
<sequence length="85" mass="9502">MCPLSNALIVLLQHLRVNPGRSEAVCCRSVYKRRKPGRKPPIGSLSVRTHGHEKRTASSQSRAKVRLLACSRSTPVVRDNNEQQN</sequence>
<protein>
    <recommendedName>
        <fullName evidence="5">Secreted protein</fullName>
    </recommendedName>
</protein>
<gene>
    <name evidence="3" type="ORF">NDU88_004829</name>
</gene>
<evidence type="ECO:0000256" key="2">
    <source>
        <dbReference type="SAM" id="SignalP"/>
    </source>
</evidence>
<dbReference type="EMBL" id="JANPWB010000002">
    <property type="protein sequence ID" value="KAJ1209451.1"/>
    <property type="molecule type" value="Genomic_DNA"/>
</dbReference>
<keyword evidence="2" id="KW-0732">Signal</keyword>
<feature type="region of interest" description="Disordered" evidence="1">
    <location>
        <begin position="37"/>
        <end position="63"/>
    </location>
</feature>
<proteinExistence type="predicted"/>
<name>A0AAV7W8Z5_PLEWA</name>
<evidence type="ECO:0000313" key="4">
    <source>
        <dbReference type="Proteomes" id="UP001066276"/>
    </source>
</evidence>